<evidence type="ECO:0000256" key="9">
    <source>
        <dbReference type="ARBA" id="ARBA00023128"/>
    </source>
</evidence>
<dbReference type="SUPFAM" id="SSF69012">
    <property type="entry name" value="alpha-ketoacid dehydrogenase kinase, N-terminal domain"/>
    <property type="match status" value="1"/>
</dbReference>
<keyword evidence="6 10" id="KW-0418">Kinase</keyword>
<dbReference type="InterPro" id="IPR036890">
    <property type="entry name" value="HATPase_C_sf"/>
</dbReference>
<evidence type="ECO:0000313" key="13">
    <source>
        <dbReference type="Proteomes" id="UP001497392"/>
    </source>
</evidence>
<dbReference type="Gene3D" id="3.30.565.10">
    <property type="entry name" value="Histidine kinase-like ATPase, C-terminal domain"/>
    <property type="match status" value="1"/>
</dbReference>
<dbReference type="Pfam" id="PF02518">
    <property type="entry name" value="HATPase_c"/>
    <property type="match status" value="1"/>
</dbReference>
<gene>
    <name evidence="12" type="primary">g10752</name>
    <name evidence="12" type="ORF">VP750_LOCUS9642</name>
</gene>
<feature type="domain" description="Histidine kinase" evidence="11">
    <location>
        <begin position="261"/>
        <end position="403"/>
    </location>
</feature>
<comment type="similarity">
    <text evidence="2 10">Belongs to the PDK/BCKDK protein kinase family.</text>
</comment>
<keyword evidence="9 10" id="KW-0496">Mitochondrion</keyword>
<evidence type="ECO:0000256" key="1">
    <source>
        <dbReference type="ARBA" id="ARBA00004305"/>
    </source>
</evidence>
<accession>A0ABP1G631</accession>
<keyword evidence="4 10" id="KW-0808">Transferase</keyword>
<evidence type="ECO:0000256" key="8">
    <source>
        <dbReference type="ARBA" id="ARBA00022946"/>
    </source>
</evidence>
<evidence type="ECO:0000256" key="7">
    <source>
        <dbReference type="ARBA" id="ARBA00022840"/>
    </source>
</evidence>
<dbReference type="PROSITE" id="PS50109">
    <property type="entry name" value="HIS_KIN"/>
    <property type="match status" value="1"/>
</dbReference>
<dbReference type="InterPro" id="IPR039028">
    <property type="entry name" value="BCKD/PDK"/>
</dbReference>
<evidence type="ECO:0000313" key="12">
    <source>
        <dbReference type="EMBL" id="CAL5227736.1"/>
    </source>
</evidence>
<evidence type="ECO:0000256" key="3">
    <source>
        <dbReference type="ARBA" id="ARBA00022553"/>
    </source>
</evidence>
<dbReference type="SUPFAM" id="SSF55874">
    <property type="entry name" value="ATPase domain of HSP90 chaperone/DNA topoisomerase II/histidine kinase"/>
    <property type="match status" value="1"/>
</dbReference>
<name>A0ABP1G631_9CHLO</name>
<evidence type="ECO:0000256" key="2">
    <source>
        <dbReference type="ARBA" id="ARBA00006155"/>
    </source>
</evidence>
<dbReference type="EMBL" id="CAXHTA020000017">
    <property type="protein sequence ID" value="CAL5227736.1"/>
    <property type="molecule type" value="Genomic_DNA"/>
</dbReference>
<keyword evidence="5 10" id="KW-0547">Nucleotide-binding</keyword>
<keyword evidence="7 10" id="KW-0067">ATP-binding</keyword>
<dbReference type="InterPro" id="IPR005467">
    <property type="entry name" value="His_kinase_dom"/>
</dbReference>
<protein>
    <recommendedName>
        <fullName evidence="10">Protein-serine/threonine kinase</fullName>
        <ecNumber evidence="10">2.7.11.-</ecNumber>
    </recommendedName>
</protein>
<keyword evidence="8" id="KW-0809">Transit peptide</keyword>
<comment type="subcellular location">
    <subcellularLocation>
        <location evidence="1 10">Mitochondrion matrix</location>
    </subcellularLocation>
</comment>
<evidence type="ECO:0000259" key="11">
    <source>
        <dbReference type="PROSITE" id="PS50109"/>
    </source>
</evidence>
<dbReference type="EC" id="2.7.11.-" evidence="10"/>
<dbReference type="InterPro" id="IPR036784">
    <property type="entry name" value="AK/P_DHK_N_sf"/>
</dbReference>
<reference evidence="12 13" key="1">
    <citation type="submission" date="2024-06" db="EMBL/GenBank/DDBJ databases">
        <authorList>
            <person name="Kraege A."/>
            <person name="Thomma B."/>
        </authorList>
    </citation>
    <scope>NUCLEOTIDE SEQUENCE [LARGE SCALE GENOMIC DNA]</scope>
</reference>
<keyword evidence="13" id="KW-1185">Reference proteome</keyword>
<comment type="caution">
    <text evidence="12">The sequence shown here is derived from an EMBL/GenBank/DDBJ whole genome shotgun (WGS) entry which is preliminary data.</text>
</comment>
<evidence type="ECO:0000256" key="5">
    <source>
        <dbReference type="ARBA" id="ARBA00022741"/>
    </source>
</evidence>
<dbReference type="InterPro" id="IPR004358">
    <property type="entry name" value="Sig_transdc_His_kin-like_C"/>
</dbReference>
<organism evidence="12 13">
    <name type="scientific">Coccomyxa viridis</name>
    <dbReference type="NCBI Taxonomy" id="1274662"/>
    <lineage>
        <taxon>Eukaryota</taxon>
        <taxon>Viridiplantae</taxon>
        <taxon>Chlorophyta</taxon>
        <taxon>core chlorophytes</taxon>
        <taxon>Trebouxiophyceae</taxon>
        <taxon>Trebouxiophyceae incertae sedis</taxon>
        <taxon>Coccomyxaceae</taxon>
        <taxon>Coccomyxa</taxon>
    </lineage>
</organism>
<keyword evidence="3" id="KW-0597">Phosphoprotein</keyword>
<dbReference type="PRINTS" id="PR00344">
    <property type="entry name" value="BCTRLSENSOR"/>
</dbReference>
<proteinExistence type="inferred from homology"/>
<dbReference type="PANTHER" id="PTHR11947">
    <property type="entry name" value="PYRUVATE DEHYDROGENASE KINASE"/>
    <property type="match status" value="1"/>
</dbReference>
<dbReference type="Gene3D" id="1.20.140.20">
    <property type="entry name" value="Alpha-ketoacid/pyruvate dehydrogenase kinase, N-terminal domain"/>
    <property type="match status" value="1"/>
</dbReference>
<dbReference type="InterPro" id="IPR018955">
    <property type="entry name" value="BCDHK/PDK_N"/>
</dbReference>
<dbReference type="Pfam" id="PF10436">
    <property type="entry name" value="BCDHK_Adom3"/>
    <property type="match status" value="1"/>
</dbReference>
<dbReference type="Proteomes" id="UP001497392">
    <property type="component" value="Unassembled WGS sequence"/>
</dbReference>
<evidence type="ECO:0000256" key="6">
    <source>
        <dbReference type="ARBA" id="ARBA00022777"/>
    </source>
</evidence>
<dbReference type="PANTHER" id="PTHR11947:SF20">
    <property type="entry name" value="[3-METHYL-2-OXOBUTANOATE DEHYDROGENASE [LIPOAMIDE]] KINASE, MITOCHONDRIAL"/>
    <property type="match status" value="1"/>
</dbReference>
<evidence type="ECO:0000256" key="4">
    <source>
        <dbReference type="ARBA" id="ARBA00022679"/>
    </source>
</evidence>
<sequence>MARAQLQSFIRSADDNSSRITPSACRHVWNDAQKADSALQDRFYDSTVEKYALQEVEALSLQQMLEFGRAALFDSTKVLASARHVQKELPKRLARRLMDLQFLPYIVVTNPYIKRVYNAYHHAFNTLRQMPEVQTREDNEQLTSVLQRLVDEHAPMLDALAAGFKECKLKPIVGPKLQLDGFLDGMLRSRISRRIMAEQHICLAARRPGFIGIICADLSLPDAVHFAAQRTKQICTETFGAAPDVIISSSGAQAVKMPYIPTHLDYMLFELFKNSMRAVVDSCGSRRHLPAIHVTICPAPNSVTLRISDQGGGIPEDSLEQVFHYGYTTVDDGELSSQGQDEGAVWAQMAERAASPGGPWRMGGLGFGLPLSRLYARYFGGDLRLVSMPGYGVDAYLSIQYLEGRWEESRVEPQADPISNGGDAVALP</sequence>
<dbReference type="InterPro" id="IPR003594">
    <property type="entry name" value="HATPase_dom"/>
</dbReference>
<evidence type="ECO:0000256" key="10">
    <source>
        <dbReference type="RuleBase" id="RU366032"/>
    </source>
</evidence>
<dbReference type="SMART" id="SM00387">
    <property type="entry name" value="HATPase_c"/>
    <property type="match status" value="1"/>
</dbReference>